<accession>A0A645EXM0</accession>
<dbReference type="InterPro" id="IPR025559">
    <property type="entry name" value="Eis_dom"/>
</dbReference>
<protein>
    <recommendedName>
        <fullName evidence="1">Enhanced intracellular survival protein domain-containing protein</fullName>
    </recommendedName>
</protein>
<dbReference type="InterPro" id="IPR036527">
    <property type="entry name" value="SCP2_sterol-bd_dom_sf"/>
</dbReference>
<feature type="domain" description="Enhanced intracellular survival protein" evidence="1">
    <location>
        <begin position="1"/>
        <end position="46"/>
    </location>
</feature>
<proteinExistence type="predicted"/>
<dbReference type="Gene3D" id="3.30.1050.10">
    <property type="entry name" value="SCP2 sterol-binding domain"/>
    <property type="match status" value="1"/>
</dbReference>
<sequence>MSIGTLTTLLLGYKRASELAALERIDADRETIKFLDNAVIHKKPYISDYI</sequence>
<dbReference type="AlphaFoldDB" id="A0A645EXM0"/>
<dbReference type="SUPFAM" id="SSF55718">
    <property type="entry name" value="SCP-like"/>
    <property type="match status" value="1"/>
</dbReference>
<comment type="caution">
    <text evidence="2">The sequence shown here is derived from an EMBL/GenBank/DDBJ whole genome shotgun (WGS) entry which is preliminary data.</text>
</comment>
<evidence type="ECO:0000313" key="2">
    <source>
        <dbReference type="EMBL" id="MPN06657.1"/>
    </source>
</evidence>
<dbReference type="Pfam" id="PF13530">
    <property type="entry name" value="SCP2_2"/>
    <property type="match status" value="1"/>
</dbReference>
<reference evidence="2" key="1">
    <citation type="submission" date="2019-08" db="EMBL/GenBank/DDBJ databases">
        <authorList>
            <person name="Kucharzyk K."/>
            <person name="Murdoch R.W."/>
            <person name="Higgins S."/>
            <person name="Loffler F."/>
        </authorList>
    </citation>
    <scope>NUCLEOTIDE SEQUENCE</scope>
</reference>
<evidence type="ECO:0000259" key="1">
    <source>
        <dbReference type="Pfam" id="PF13530"/>
    </source>
</evidence>
<organism evidence="2">
    <name type="scientific">bioreactor metagenome</name>
    <dbReference type="NCBI Taxonomy" id="1076179"/>
    <lineage>
        <taxon>unclassified sequences</taxon>
        <taxon>metagenomes</taxon>
        <taxon>ecological metagenomes</taxon>
    </lineage>
</organism>
<name>A0A645EXM0_9ZZZZ</name>
<dbReference type="EMBL" id="VSSQ01052585">
    <property type="protein sequence ID" value="MPN06657.1"/>
    <property type="molecule type" value="Genomic_DNA"/>
</dbReference>
<gene>
    <name evidence="2" type="ORF">SDC9_153913</name>
</gene>